<dbReference type="GO" id="GO:0005737">
    <property type="term" value="C:cytoplasm"/>
    <property type="evidence" value="ECO:0007669"/>
    <property type="project" value="UniProtKB-SubCell"/>
</dbReference>
<comment type="caution">
    <text evidence="14">The sequence shown here is derived from an EMBL/GenBank/DDBJ whole genome shotgun (WGS) entry which is preliminary data.</text>
</comment>
<evidence type="ECO:0000259" key="12">
    <source>
        <dbReference type="PROSITE" id="PS50010"/>
    </source>
</evidence>
<proteinExistence type="predicted"/>
<dbReference type="InterPro" id="IPR000219">
    <property type="entry name" value="DH_dom"/>
</dbReference>
<dbReference type="PROSITE" id="PS50003">
    <property type="entry name" value="PH_DOMAIN"/>
    <property type="match status" value="1"/>
</dbReference>
<evidence type="ECO:0000256" key="10">
    <source>
        <dbReference type="SAM" id="MobiDB-lite"/>
    </source>
</evidence>
<evidence type="ECO:0000313" key="15">
    <source>
        <dbReference type="Proteomes" id="UP001221898"/>
    </source>
</evidence>
<reference evidence="14" key="1">
    <citation type="journal article" date="2023" name="Science">
        <title>Genome structures resolve the early diversification of teleost fishes.</title>
        <authorList>
            <person name="Parey E."/>
            <person name="Louis A."/>
            <person name="Montfort J."/>
            <person name="Bouchez O."/>
            <person name="Roques C."/>
            <person name="Iampietro C."/>
            <person name="Lluch J."/>
            <person name="Castinel A."/>
            <person name="Donnadieu C."/>
            <person name="Desvignes T."/>
            <person name="Floi Bucao C."/>
            <person name="Jouanno E."/>
            <person name="Wen M."/>
            <person name="Mejri S."/>
            <person name="Dirks R."/>
            <person name="Jansen H."/>
            <person name="Henkel C."/>
            <person name="Chen W.J."/>
            <person name="Zahm M."/>
            <person name="Cabau C."/>
            <person name="Klopp C."/>
            <person name="Thompson A.W."/>
            <person name="Robinson-Rechavi M."/>
            <person name="Braasch I."/>
            <person name="Lecointre G."/>
            <person name="Bobe J."/>
            <person name="Postlethwait J.H."/>
            <person name="Berthelot C."/>
            <person name="Roest Crollius H."/>
            <person name="Guiguen Y."/>
        </authorList>
    </citation>
    <scope>NUCLEOTIDE SEQUENCE</scope>
    <source>
        <strain evidence="14">NC1722</strain>
    </source>
</reference>
<dbReference type="InterPro" id="IPR051632">
    <property type="entry name" value="Rho_GEF"/>
</dbReference>
<feature type="region of interest" description="Disordered" evidence="10">
    <location>
        <begin position="905"/>
        <end position="957"/>
    </location>
</feature>
<dbReference type="SMART" id="SM00233">
    <property type="entry name" value="PH"/>
    <property type="match status" value="1"/>
</dbReference>
<dbReference type="Gene3D" id="2.30.29.30">
    <property type="entry name" value="Pleckstrin-homology domain (PH domain)/Phosphotyrosine-binding domain (PTB)"/>
    <property type="match status" value="1"/>
</dbReference>
<evidence type="ECO:0000256" key="3">
    <source>
        <dbReference type="ARBA" id="ARBA00022553"/>
    </source>
</evidence>
<evidence type="ECO:0000256" key="9">
    <source>
        <dbReference type="SAM" id="Coils"/>
    </source>
</evidence>
<accession>A0AAD7SMZ7</accession>
<feature type="region of interest" description="Disordered" evidence="10">
    <location>
        <begin position="807"/>
        <end position="827"/>
    </location>
</feature>
<feature type="compositionally biased region" description="Basic and acidic residues" evidence="10">
    <location>
        <begin position="259"/>
        <end position="268"/>
    </location>
</feature>
<keyword evidence="7" id="KW-0862">Zinc</keyword>
<feature type="compositionally biased region" description="Low complexity" evidence="10">
    <location>
        <begin position="931"/>
        <end position="942"/>
    </location>
</feature>
<dbReference type="Gene3D" id="3.30.60.20">
    <property type="match status" value="1"/>
</dbReference>
<comment type="subcellular location">
    <subcellularLocation>
        <location evidence="1">Cytoplasm</location>
    </subcellularLocation>
</comment>
<evidence type="ECO:0000256" key="5">
    <source>
        <dbReference type="ARBA" id="ARBA00022723"/>
    </source>
</evidence>
<keyword evidence="3" id="KW-0597">Phosphoprotein</keyword>
<dbReference type="InterPro" id="IPR035899">
    <property type="entry name" value="DBL_dom_sf"/>
</dbReference>
<feature type="compositionally biased region" description="Acidic residues" evidence="10">
    <location>
        <begin position="808"/>
        <end position="820"/>
    </location>
</feature>
<feature type="compositionally biased region" description="Polar residues" evidence="10">
    <location>
        <begin position="908"/>
        <end position="929"/>
    </location>
</feature>
<dbReference type="GO" id="GO:0008270">
    <property type="term" value="F:zinc ion binding"/>
    <property type="evidence" value="ECO:0007669"/>
    <property type="project" value="UniProtKB-KW"/>
</dbReference>
<organism evidence="14 15">
    <name type="scientific">Aldrovandia affinis</name>
    <dbReference type="NCBI Taxonomy" id="143900"/>
    <lineage>
        <taxon>Eukaryota</taxon>
        <taxon>Metazoa</taxon>
        <taxon>Chordata</taxon>
        <taxon>Craniata</taxon>
        <taxon>Vertebrata</taxon>
        <taxon>Euteleostomi</taxon>
        <taxon>Actinopterygii</taxon>
        <taxon>Neopterygii</taxon>
        <taxon>Teleostei</taxon>
        <taxon>Notacanthiformes</taxon>
        <taxon>Halosauridae</taxon>
        <taxon>Aldrovandia</taxon>
    </lineage>
</organism>
<dbReference type="EMBL" id="JAINUG010000047">
    <property type="protein sequence ID" value="KAJ8405669.1"/>
    <property type="molecule type" value="Genomic_DNA"/>
</dbReference>
<dbReference type="PANTHER" id="PTHR13944:SF22">
    <property type="entry name" value="RHO GUANINE NUCLEOTIDE EXCHANGE FACTOR 28"/>
    <property type="match status" value="1"/>
</dbReference>
<dbReference type="FunFam" id="1.20.900.10:FF:000004">
    <property type="entry name" value="Rho guanine nucleotide exchange factor 2"/>
    <property type="match status" value="1"/>
</dbReference>
<dbReference type="Proteomes" id="UP001221898">
    <property type="component" value="Unassembled WGS sequence"/>
</dbReference>
<dbReference type="InterPro" id="IPR037819">
    <property type="entry name" value="ARHGEF28_PH"/>
</dbReference>
<dbReference type="SMART" id="SM00109">
    <property type="entry name" value="C1"/>
    <property type="match status" value="1"/>
</dbReference>
<evidence type="ECO:0000256" key="1">
    <source>
        <dbReference type="ARBA" id="ARBA00004496"/>
    </source>
</evidence>
<feature type="compositionally biased region" description="Low complexity" evidence="10">
    <location>
        <begin position="116"/>
        <end position="125"/>
    </location>
</feature>
<feature type="region of interest" description="Disordered" evidence="10">
    <location>
        <begin position="249"/>
        <end position="268"/>
    </location>
</feature>
<keyword evidence="2" id="KW-0963">Cytoplasm</keyword>
<feature type="domain" description="Phorbol-ester/DAG-type" evidence="13">
    <location>
        <begin position="272"/>
        <end position="319"/>
    </location>
</feature>
<evidence type="ECO:0000256" key="6">
    <source>
        <dbReference type="ARBA" id="ARBA00022771"/>
    </source>
</evidence>
<sequence>MLNGKDQIYAKAMLVNQVDDLDITYSIAGVTADSSLTESKGLDAMKGSPPNSGRKPTTGDLCTEPQSGCSGGGQRGGRSSRERALPHLPTSPQSGSILQASSGDEQDSFDASPDLSCSRTHSSSSCKHPLTKDSGDPSIRLRSYSSPKISLVHPRFTRDTIINDLSEEQHTLSLSEQPREKREIRFRKRAQSAEEAGSAALAGSLQHLTLSEFLKEIEDEEWDKYIIPSKVESEKYKVSRTFSFLKSRMSSTRNKNKAKGKEKDGKEKAMNGHQFVAGIGSGLTLCLVCDKAAAGKELLQCSTCTINVHKGCRDSATACMKKPQEKYAVMMKNKTASLPQSSTVRDSPSACQIHSSASLPTMTSRERKEPTIPVSKSLSITTDRRLSDGVEAETETSAWRNGSQSEDILQVTESSLSADSFVIEDTVDVPLRSDLRADLLDYEAESWSLAVDHKFCKEHDKRVIKRQDVIYELVQTEMHHIQTLTIMAEIFRKGMKEELQLDHYTVDKIFPCLDELFDFHKSFFCAMKERRQSCTQEDNSRNFCIDRIGDILVQQFSDDNAAKMKQVYGEFCSHHTEAVNFFKELQQQNKKFQAFIKQQSNNSLVRRKEIPECILLVTQRITKYPVLLERILQHSQEGTEEHANLSRALVLIREAIVAVDLKVSEYEKEQKLLEILNRMENKSFTKLKNGHIFRKQDLLSQARTLKHEGLVYWKTATGRLKDILSLLLTDALIFLQEKDQKYIFAAVDQKPPVISLQKLIVREVANEERGMFLISASAAGPEMYEVHMASKEERNSWMRLIREAVESCPEEEEEQTNESEEDRRAAEARANKIHRLQETLNSQDQQICAGLEEKLKIYAELTGMSVKEELLPETHLLIRPDLDEVPQATALLTAALKEAEKLTATLTSQSGSSPNVSQDSLTEPSSPVKLSNHSSSNHSSSSTDYVNTQSSSSLSMMSDCESREVEWTDALILQSLTKLKRGDVKNIHLKVARSVQSLTQLLYSLQAAVTIQDSCYEVQKLLLQENEHPPRPSCARGKVLQEQEKQRNMEKQREELAGVQRLQCRLRQEQQRWERECDLQRRQQGEQESRLEQRERECGLQAERLQREREELEGQLREYQQSLERLREGQQLVERDRERLETQQRLLQSWRHNRQSSLPIMVIPLDGSQGSSHGRSGSFDAESSVFVNEENFPNLQTSLNNHHLRQSHSFASPGNHNAGSAHNSLNALIARTNEKPASQRADSSHHHHNNHRTGTVVLQQPEFIGETTVVHRMDQTNHADLNTYRCDSEGTSLEEAMGGSGGYQWFTSSSASCPLLGSQAYFSLEMENGEDRGEENIVYL</sequence>
<keyword evidence="8 9" id="KW-0175">Coiled coil</keyword>
<dbReference type="Pfam" id="PF00621">
    <property type="entry name" value="RhoGEF"/>
    <property type="match status" value="1"/>
</dbReference>
<evidence type="ECO:0000256" key="4">
    <source>
        <dbReference type="ARBA" id="ARBA00022658"/>
    </source>
</evidence>
<feature type="region of interest" description="Disordered" evidence="10">
    <location>
        <begin position="338"/>
        <end position="404"/>
    </location>
</feature>
<dbReference type="InterPro" id="IPR041020">
    <property type="entry name" value="PH_16"/>
</dbReference>
<keyword evidence="5" id="KW-0479">Metal-binding</keyword>
<dbReference type="CDD" id="cd14680">
    <property type="entry name" value="PH_p190RhoGEF"/>
    <property type="match status" value="1"/>
</dbReference>
<protein>
    <recommendedName>
        <fullName evidence="16">Rho guanine nucleotide exchange factor 28-like</fullName>
    </recommendedName>
</protein>
<feature type="compositionally biased region" description="Polar residues" evidence="10">
    <location>
        <begin position="338"/>
        <end position="363"/>
    </location>
</feature>
<dbReference type="Pfam" id="PF17838">
    <property type="entry name" value="PH_16"/>
    <property type="match status" value="1"/>
</dbReference>
<dbReference type="Gene3D" id="1.20.900.10">
    <property type="entry name" value="Dbl homology (DH) domain"/>
    <property type="match status" value="1"/>
</dbReference>
<evidence type="ECO:0000256" key="2">
    <source>
        <dbReference type="ARBA" id="ARBA00022490"/>
    </source>
</evidence>
<dbReference type="SUPFAM" id="SSF50729">
    <property type="entry name" value="PH domain-like"/>
    <property type="match status" value="1"/>
</dbReference>
<dbReference type="CDD" id="cd20876">
    <property type="entry name" value="C1_p190RhoGEF"/>
    <property type="match status" value="1"/>
</dbReference>
<feature type="region of interest" description="Disordered" evidence="10">
    <location>
        <begin position="32"/>
        <end position="140"/>
    </location>
</feature>
<dbReference type="InterPro" id="IPR002219">
    <property type="entry name" value="PKC_DAG/PE"/>
</dbReference>
<feature type="coiled-coil region" evidence="9">
    <location>
        <begin position="1095"/>
        <end position="1143"/>
    </location>
</feature>
<gene>
    <name evidence="14" type="ORF">AAFF_G00316490</name>
</gene>
<dbReference type="CDD" id="cd00160">
    <property type="entry name" value="RhoGEF"/>
    <property type="match status" value="1"/>
</dbReference>
<keyword evidence="15" id="KW-1185">Reference proteome</keyword>
<feature type="compositionally biased region" description="Polar residues" evidence="10">
    <location>
        <begin position="395"/>
        <end position="404"/>
    </location>
</feature>
<evidence type="ECO:0008006" key="16">
    <source>
        <dbReference type="Google" id="ProtNLM"/>
    </source>
</evidence>
<evidence type="ECO:0000259" key="11">
    <source>
        <dbReference type="PROSITE" id="PS50003"/>
    </source>
</evidence>
<name>A0AAD7SMZ7_9TELE</name>
<evidence type="ECO:0000313" key="14">
    <source>
        <dbReference type="EMBL" id="KAJ8405669.1"/>
    </source>
</evidence>
<keyword evidence="6" id="KW-0863">Zinc-finger</keyword>
<dbReference type="InterPro" id="IPR011993">
    <property type="entry name" value="PH-like_dom_sf"/>
</dbReference>
<dbReference type="InterPro" id="IPR046349">
    <property type="entry name" value="C1-like_sf"/>
</dbReference>
<dbReference type="SMART" id="SM00325">
    <property type="entry name" value="RhoGEF"/>
    <property type="match status" value="1"/>
</dbReference>
<feature type="domain" description="PH" evidence="11">
    <location>
        <begin position="704"/>
        <end position="806"/>
    </location>
</feature>
<evidence type="ECO:0000256" key="8">
    <source>
        <dbReference type="ARBA" id="ARBA00023054"/>
    </source>
</evidence>
<dbReference type="PROSITE" id="PS50010">
    <property type="entry name" value="DH_2"/>
    <property type="match status" value="1"/>
</dbReference>
<evidence type="ECO:0000259" key="13">
    <source>
        <dbReference type="PROSITE" id="PS50081"/>
    </source>
</evidence>
<feature type="region of interest" description="Disordered" evidence="10">
    <location>
        <begin position="1234"/>
        <end position="1253"/>
    </location>
</feature>
<dbReference type="PANTHER" id="PTHR13944">
    <property type="entry name" value="AGAP007712-PA"/>
    <property type="match status" value="1"/>
</dbReference>
<dbReference type="InterPro" id="IPR001849">
    <property type="entry name" value="PH_domain"/>
</dbReference>
<dbReference type="GO" id="GO:0035023">
    <property type="term" value="P:regulation of Rho protein signal transduction"/>
    <property type="evidence" value="ECO:0007669"/>
    <property type="project" value="TreeGrafter"/>
</dbReference>
<keyword evidence="4" id="KW-0344">Guanine-nucleotide releasing factor</keyword>
<dbReference type="FunFam" id="2.30.29.30:FF:000021">
    <property type="entry name" value="Rho guanine nucleotide exchange factor 2"/>
    <property type="match status" value="1"/>
</dbReference>
<feature type="domain" description="DH" evidence="12">
    <location>
        <begin position="465"/>
        <end position="662"/>
    </location>
</feature>
<feature type="compositionally biased region" description="Polar residues" evidence="10">
    <location>
        <begin position="90"/>
        <end position="103"/>
    </location>
</feature>
<dbReference type="SUPFAM" id="SSF48065">
    <property type="entry name" value="DBL homology domain (DH-domain)"/>
    <property type="match status" value="1"/>
</dbReference>
<dbReference type="GO" id="GO:0005085">
    <property type="term" value="F:guanyl-nucleotide exchange factor activity"/>
    <property type="evidence" value="ECO:0007669"/>
    <property type="project" value="UniProtKB-KW"/>
</dbReference>
<dbReference type="SUPFAM" id="SSF57889">
    <property type="entry name" value="Cysteine-rich domain"/>
    <property type="match status" value="1"/>
</dbReference>
<evidence type="ECO:0000256" key="7">
    <source>
        <dbReference type="ARBA" id="ARBA00022833"/>
    </source>
</evidence>
<dbReference type="PROSITE" id="PS50081">
    <property type="entry name" value="ZF_DAG_PE_2"/>
    <property type="match status" value="1"/>
</dbReference>